<dbReference type="Proteomes" id="UP000252519">
    <property type="component" value="Unassembled WGS sequence"/>
</dbReference>
<reference evidence="2 3" key="1">
    <citation type="submission" date="2014-10" db="EMBL/GenBank/DDBJ databases">
        <title>Draft genome of the hookworm Ancylostoma caninum.</title>
        <authorList>
            <person name="Mitreva M."/>
        </authorList>
    </citation>
    <scope>NUCLEOTIDE SEQUENCE [LARGE SCALE GENOMIC DNA]</scope>
    <source>
        <strain evidence="2 3">Baltimore</strain>
    </source>
</reference>
<protein>
    <submittedName>
        <fullName evidence="2">Uncharacterized protein</fullName>
    </submittedName>
</protein>
<comment type="caution">
    <text evidence="2">The sequence shown here is derived from an EMBL/GenBank/DDBJ whole genome shotgun (WGS) entry which is preliminary data.</text>
</comment>
<proteinExistence type="predicted"/>
<organism evidence="2 3">
    <name type="scientific">Ancylostoma caninum</name>
    <name type="common">Dog hookworm</name>
    <dbReference type="NCBI Taxonomy" id="29170"/>
    <lineage>
        <taxon>Eukaryota</taxon>
        <taxon>Metazoa</taxon>
        <taxon>Ecdysozoa</taxon>
        <taxon>Nematoda</taxon>
        <taxon>Chromadorea</taxon>
        <taxon>Rhabditida</taxon>
        <taxon>Rhabditina</taxon>
        <taxon>Rhabditomorpha</taxon>
        <taxon>Strongyloidea</taxon>
        <taxon>Ancylostomatidae</taxon>
        <taxon>Ancylostomatinae</taxon>
        <taxon>Ancylostoma</taxon>
    </lineage>
</organism>
<keyword evidence="3" id="KW-1185">Reference proteome</keyword>
<sequence length="136" mass="15283">MKEAYITAKKKVPDMSVKKEKLHIRNELVLKPSIAAIKLGADLSDWEGIPVRDMLSEEEKAQYDRGEIKHGSLVLPGGVTLSTDTDDKELEGSGDRLDENAIVNNRKRIHDSPEDQQEPTIPKQPRINQKLTLLNC</sequence>
<dbReference type="AlphaFoldDB" id="A0A368FHK2"/>
<accession>A0A368FHK2</accession>
<dbReference type="EMBL" id="JOJR01001574">
    <property type="protein sequence ID" value="RCN30370.1"/>
    <property type="molecule type" value="Genomic_DNA"/>
</dbReference>
<evidence type="ECO:0000313" key="2">
    <source>
        <dbReference type="EMBL" id="RCN30370.1"/>
    </source>
</evidence>
<dbReference type="OrthoDB" id="5902446at2759"/>
<evidence type="ECO:0000256" key="1">
    <source>
        <dbReference type="SAM" id="MobiDB-lite"/>
    </source>
</evidence>
<feature type="region of interest" description="Disordered" evidence="1">
    <location>
        <begin position="78"/>
        <end position="129"/>
    </location>
</feature>
<name>A0A368FHK2_ANCCA</name>
<evidence type="ECO:0000313" key="3">
    <source>
        <dbReference type="Proteomes" id="UP000252519"/>
    </source>
</evidence>
<feature type="compositionally biased region" description="Basic and acidic residues" evidence="1">
    <location>
        <begin position="90"/>
        <end position="99"/>
    </location>
</feature>
<gene>
    <name evidence="2" type="ORF">ANCCAN_23857</name>
</gene>